<sequence>MHPIWFIYIFYRKFIYILKTPFEKALSLINKKEKRGGSSLAYKQHISVYQLVNVYTIGTVCMYRDINNKI</sequence>
<evidence type="ECO:0000313" key="1">
    <source>
        <dbReference type="EMBL" id="AFU69161.1"/>
    </source>
</evidence>
<reference evidence="1" key="1">
    <citation type="submission" date="2006-03" db="EMBL/GenBank/DDBJ databases">
        <authorList>
            <person name="Bowman J."/>
            <person name="Ferriera S."/>
            <person name="Johnson J."/>
            <person name="Kravitz S."/>
            <person name="Halpern A."/>
            <person name="Remington K."/>
            <person name="Beeson K."/>
            <person name="Tran B."/>
            <person name="Rogers Y.-H."/>
            <person name="Friedman R."/>
            <person name="Venter J.C."/>
        </authorList>
    </citation>
    <scope>NUCLEOTIDE SEQUENCE [LARGE SCALE GENOMIC DNA]</scope>
    <source>
        <strain evidence="1">ATCC 700755</strain>
    </source>
</reference>
<accession>K4IJ85</accession>
<dbReference type="EMBL" id="CP003879">
    <property type="protein sequence ID" value="AFU69161.1"/>
    <property type="molecule type" value="Genomic_DNA"/>
</dbReference>
<dbReference type="AlphaFoldDB" id="K4IJ85"/>
<protein>
    <submittedName>
        <fullName evidence="1">Uncharacterized protein</fullName>
    </submittedName>
</protein>
<dbReference type="Proteomes" id="UP000008514">
    <property type="component" value="Chromosome"/>
</dbReference>
<proteinExistence type="predicted"/>
<dbReference type="KEGG" id="ptq:P700755_002387"/>
<name>K4IJ85_PSYTT</name>
<evidence type="ECO:0000313" key="2">
    <source>
        <dbReference type="Proteomes" id="UP000008514"/>
    </source>
</evidence>
<dbReference type="HOGENOM" id="CLU_2754967_0_0_10"/>
<organism evidence="1 2">
    <name type="scientific">Psychroflexus torquis (strain ATCC 700755 / CIP 106069 / ACAM 623)</name>
    <dbReference type="NCBI Taxonomy" id="313595"/>
    <lineage>
        <taxon>Bacteria</taxon>
        <taxon>Pseudomonadati</taxon>
        <taxon>Bacteroidota</taxon>
        <taxon>Flavobacteriia</taxon>
        <taxon>Flavobacteriales</taxon>
        <taxon>Flavobacteriaceae</taxon>
        <taxon>Psychroflexus</taxon>
    </lineage>
</organism>
<keyword evidence="2" id="KW-1185">Reference proteome</keyword>
<gene>
    <name evidence="1" type="ordered locus">P700755_002387</name>
</gene>
<dbReference type="STRING" id="313595.P700755_002387"/>
<reference evidence="1" key="2">
    <citation type="submission" date="2012-09" db="EMBL/GenBank/DDBJ databases">
        <title>The complete sequence of Psychroflexus torquis an extreme psychrophile from sea-ice that is stimulated by light.</title>
        <authorList>
            <person name="Feng S."/>
            <person name="Powell S.M."/>
            <person name="Bowman J.P."/>
        </authorList>
    </citation>
    <scope>NUCLEOTIDE SEQUENCE [LARGE SCALE GENOMIC DNA]</scope>
    <source>
        <strain evidence="1">ATCC 700755</strain>
    </source>
</reference>